<reference evidence="1" key="1">
    <citation type="submission" date="2023-07" db="EMBL/GenBank/DDBJ databases">
        <title>draft genome sequence of fig (Ficus carica).</title>
        <authorList>
            <person name="Takahashi T."/>
            <person name="Nishimura K."/>
        </authorList>
    </citation>
    <scope>NUCLEOTIDE SEQUENCE</scope>
</reference>
<sequence>MQENRLEDGGGLEKWVLSSQHEERDGTTCRRYGRRISPESHLEVCGGETLNSDFRRTAARKTTKSRLRGVRVINSMDQRRVAAVASRRPLFRHGSVYV</sequence>
<evidence type="ECO:0000313" key="2">
    <source>
        <dbReference type="Proteomes" id="UP001187192"/>
    </source>
</evidence>
<accession>A0AA88ARE8</accession>
<dbReference type="AlphaFoldDB" id="A0AA88ARE8"/>
<comment type="caution">
    <text evidence="1">The sequence shown here is derived from an EMBL/GenBank/DDBJ whole genome shotgun (WGS) entry which is preliminary data.</text>
</comment>
<dbReference type="Proteomes" id="UP001187192">
    <property type="component" value="Unassembled WGS sequence"/>
</dbReference>
<keyword evidence="2" id="KW-1185">Reference proteome</keyword>
<dbReference type="EMBL" id="BTGU01000065">
    <property type="protein sequence ID" value="GMN56692.1"/>
    <property type="molecule type" value="Genomic_DNA"/>
</dbReference>
<protein>
    <submittedName>
        <fullName evidence="1">Uncharacterized protein</fullName>
    </submittedName>
</protein>
<name>A0AA88ARE8_FICCA</name>
<gene>
    <name evidence="1" type="ORF">TIFTF001_025806</name>
</gene>
<evidence type="ECO:0000313" key="1">
    <source>
        <dbReference type="EMBL" id="GMN56692.1"/>
    </source>
</evidence>
<organism evidence="1 2">
    <name type="scientific">Ficus carica</name>
    <name type="common">Common fig</name>
    <dbReference type="NCBI Taxonomy" id="3494"/>
    <lineage>
        <taxon>Eukaryota</taxon>
        <taxon>Viridiplantae</taxon>
        <taxon>Streptophyta</taxon>
        <taxon>Embryophyta</taxon>
        <taxon>Tracheophyta</taxon>
        <taxon>Spermatophyta</taxon>
        <taxon>Magnoliopsida</taxon>
        <taxon>eudicotyledons</taxon>
        <taxon>Gunneridae</taxon>
        <taxon>Pentapetalae</taxon>
        <taxon>rosids</taxon>
        <taxon>fabids</taxon>
        <taxon>Rosales</taxon>
        <taxon>Moraceae</taxon>
        <taxon>Ficeae</taxon>
        <taxon>Ficus</taxon>
    </lineage>
</organism>
<proteinExistence type="predicted"/>